<dbReference type="SMART" id="SM00448">
    <property type="entry name" value="REC"/>
    <property type="match status" value="1"/>
</dbReference>
<dbReference type="Gene3D" id="3.40.50.2300">
    <property type="match status" value="1"/>
</dbReference>
<evidence type="ECO:0000313" key="4">
    <source>
        <dbReference type="EMBL" id="OZG69318.1"/>
    </source>
</evidence>
<proteinExistence type="predicted"/>
<dbReference type="SUPFAM" id="SSF52172">
    <property type="entry name" value="CheY-like"/>
    <property type="match status" value="1"/>
</dbReference>
<feature type="domain" description="Response regulatory" evidence="2">
    <location>
        <begin position="14"/>
        <end position="131"/>
    </location>
</feature>
<dbReference type="PROSITE" id="PS50110">
    <property type="entry name" value="RESPONSE_REGULATORY"/>
    <property type="match status" value="1"/>
</dbReference>
<reference evidence="4 5" key="1">
    <citation type="journal article" date="2017" name="BMC Genomics">
        <title>Comparative genomic and phylogenomic analyses of the Bifidobacteriaceae family.</title>
        <authorList>
            <person name="Lugli G.A."/>
            <person name="Milani C."/>
            <person name="Turroni F."/>
            <person name="Duranti S."/>
            <person name="Mancabelli L."/>
            <person name="Mangifesta M."/>
            <person name="Ferrario C."/>
            <person name="Modesto M."/>
            <person name="Mattarelli P."/>
            <person name="Jiri K."/>
            <person name="van Sinderen D."/>
            <person name="Ventura M."/>
        </authorList>
    </citation>
    <scope>NUCLEOTIDE SEQUENCE [LARGE SCALE GENOMIC DNA]</scope>
    <source>
        <strain evidence="4 5">DSM 100216</strain>
    </source>
</reference>
<dbReference type="GO" id="GO:0000156">
    <property type="term" value="F:phosphorelay response regulator activity"/>
    <property type="evidence" value="ECO:0007669"/>
    <property type="project" value="InterPro"/>
</dbReference>
<organism evidence="4 5">
    <name type="scientific">Bifidobacterium eulemuris</name>
    <dbReference type="NCBI Taxonomy" id="1765219"/>
    <lineage>
        <taxon>Bacteria</taxon>
        <taxon>Bacillati</taxon>
        <taxon>Actinomycetota</taxon>
        <taxon>Actinomycetes</taxon>
        <taxon>Bifidobacteriales</taxon>
        <taxon>Bifidobacteriaceae</taxon>
        <taxon>Bifidobacterium</taxon>
    </lineage>
</organism>
<keyword evidence="1" id="KW-0597">Phosphoprotein</keyword>
<dbReference type="InterPro" id="IPR007492">
    <property type="entry name" value="LytTR_DNA-bd_dom"/>
</dbReference>
<gene>
    <name evidence="4" type="ORF">BEUL_0724</name>
</gene>
<dbReference type="AlphaFoldDB" id="A0A261GD15"/>
<evidence type="ECO:0000259" key="3">
    <source>
        <dbReference type="PROSITE" id="PS50930"/>
    </source>
</evidence>
<evidence type="ECO:0000313" key="5">
    <source>
        <dbReference type="Proteomes" id="UP000216057"/>
    </source>
</evidence>
<feature type="domain" description="HTH LytTR-type" evidence="3">
    <location>
        <begin position="142"/>
        <end position="241"/>
    </location>
</feature>
<dbReference type="EMBL" id="MWWZ01000004">
    <property type="protein sequence ID" value="OZG69318.1"/>
    <property type="molecule type" value="Genomic_DNA"/>
</dbReference>
<dbReference type="SMART" id="SM00850">
    <property type="entry name" value="LytTR"/>
    <property type="match status" value="1"/>
</dbReference>
<dbReference type="PANTHER" id="PTHR37299">
    <property type="entry name" value="TRANSCRIPTIONAL REGULATOR-RELATED"/>
    <property type="match status" value="1"/>
</dbReference>
<dbReference type="InterPro" id="IPR011006">
    <property type="entry name" value="CheY-like_superfamily"/>
</dbReference>
<keyword evidence="4" id="KW-0238">DNA-binding</keyword>
<dbReference type="Proteomes" id="UP000216057">
    <property type="component" value="Unassembled WGS sequence"/>
</dbReference>
<name>A0A261GD15_9BIFI</name>
<dbReference type="Pfam" id="PF04397">
    <property type="entry name" value="LytTR"/>
    <property type="match status" value="1"/>
</dbReference>
<dbReference type="PANTHER" id="PTHR37299:SF1">
    <property type="entry name" value="STAGE 0 SPORULATION PROTEIN A HOMOLOG"/>
    <property type="match status" value="1"/>
</dbReference>
<dbReference type="PROSITE" id="PS50930">
    <property type="entry name" value="HTH_LYTTR"/>
    <property type="match status" value="1"/>
</dbReference>
<dbReference type="GO" id="GO:0003677">
    <property type="term" value="F:DNA binding"/>
    <property type="evidence" value="ECO:0007669"/>
    <property type="project" value="UniProtKB-KW"/>
</dbReference>
<accession>A0A261GD15</accession>
<feature type="modified residue" description="4-aspartylphosphate" evidence="1">
    <location>
        <position position="68"/>
    </location>
</feature>
<sequence>MMDDRGKAGEPVLHIAICDDEKAFVQHLTDLLNQYSKETGLGIKVTPYYDGMELIEKYDPTVDLIFLDIRMKLVNGLHAAERIRRMDERVGIIFLTTLTQYGLEGYKYQATNYIIKPLQYVRLKSELDKFVERNRKEDNPSLVIANDTGKYKVPLKSIRYIETFNRNLMFHTEQENIICYKSMKEMERALCDNDFVRCHTSYIVNLFYVKGIKKLDIELISGETIPISQPKRKEFMERLTDYWGDML</sequence>
<dbReference type="RefSeq" id="WP_211279905.1">
    <property type="nucleotide sequence ID" value="NZ_CP062938.1"/>
</dbReference>
<dbReference type="Pfam" id="PF00072">
    <property type="entry name" value="Response_reg"/>
    <property type="match status" value="1"/>
</dbReference>
<protein>
    <submittedName>
        <fullName evidence="4">DNA-binding response regulator</fullName>
    </submittedName>
</protein>
<evidence type="ECO:0000256" key="1">
    <source>
        <dbReference type="PROSITE-ProRule" id="PRU00169"/>
    </source>
</evidence>
<evidence type="ECO:0000259" key="2">
    <source>
        <dbReference type="PROSITE" id="PS50110"/>
    </source>
</evidence>
<dbReference type="InterPro" id="IPR046947">
    <property type="entry name" value="LytR-like"/>
</dbReference>
<dbReference type="InterPro" id="IPR001789">
    <property type="entry name" value="Sig_transdc_resp-reg_receiver"/>
</dbReference>
<dbReference type="Gene3D" id="2.40.50.1020">
    <property type="entry name" value="LytTr DNA-binding domain"/>
    <property type="match status" value="1"/>
</dbReference>
<comment type="caution">
    <text evidence="4">The sequence shown here is derived from an EMBL/GenBank/DDBJ whole genome shotgun (WGS) entry which is preliminary data.</text>
</comment>